<dbReference type="InterPro" id="IPR034704">
    <property type="entry name" value="Ribosomal_bL28/bL31-like_sf"/>
</dbReference>
<comment type="caution">
    <text evidence="3">The sequence shown here is derived from an EMBL/GenBank/DDBJ whole genome shotgun (WGS) entry which is preliminary data.</text>
</comment>
<dbReference type="GO" id="GO:0005840">
    <property type="term" value="C:ribosome"/>
    <property type="evidence" value="ECO:0007669"/>
    <property type="project" value="UniProtKB-KW"/>
</dbReference>
<dbReference type="Proteomes" id="UP000231480">
    <property type="component" value="Unassembled WGS sequence"/>
</dbReference>
<gene>
    <name evidence="3" type="ORF">COX44_01870</name>
</gene>
<dbReference type="InterPro" id="IPR037147">
    <property type="entry name" value="Ribosomal_bL28_sf"/>
</dbReference>
<dbReference type="Gene3D" id="2.30.170.40">
    <property type="entry name" value="Ribosomal protein L28/L24"/>
    <property type="match status" value="1"/>
</dbReference>
<organism evidence="3 4">
    <name type="scientific">Candidatus Portnoybacteria bacterium CG23_combo_of_CG06-09_8_20_14_all_37_13</name>
    <dbReference type="NCBI Taxonomy" id="1974819"/>
    <lineage>
        <taxon>Bacteria</taxon>
        <taxon>Candidatus Portnoyibacteriota</taxon>
    </lineage>
</organism>
<keyword evidence="1 3" id="KW-0689">Ribosomal protein</keyword>
<keyword evidence="2" id="KW-0687">Ribonucleoprotein</keyword>
<evidence type="ECO:0000256" key="2">
    <source>
        <dbReference type="ARBA" id="ARBA00023274"/>
    </source>
</evidence>
<dbReference type="SUPFAM" id="SSF143800">
    <property type="entry name" value="L28p-like"/>
    <property type="match status" value="1"/>
</dbReference>
<name>A0A2G9YCX8_9BACT</name>
<dbReference type="GO" id="GO:0003735">
    <property type="term" value="F:structural constituent of ribosome"/>
    <property type="evidence" value="ECO:0007669"/>
    <property type="project" value="InterPro"/>
</dbReference>
<evidence type="ECO:0000256" key="1">
    <source>
        <dbReference type="ARBA" id="ARBA00022980"/>
    </source>
</evidence>
<dbReference type="EMBL" id="PCRH01000041">
    <property type="protein sequence ID" value="PIP17088.1"/>
    <property type="molecule type" value="Genomic_DNA"/>
</dbReference>
<reference evidence="3 4" key="1">
    <citation type="submission" date="2017-09" db="EMBL/GenBank/DDBJ databases">
        <title>Depth-based differentiation of microbial function through sediment-hosted aquifers and enrichment of novel symbionts in the deep terrestrial subsurface.</title>
        <authorList>
            <person name="Probst A.J."/>
            <person name="Ladd B."/>
            <person name="Jarett J.K."/>
            <person name="Geller-Mcgrath D.E."/>
            <person name="Sieber C.M."/>
            <person name="Emerson J.B."/>
            <person name="Anantharaman K."/>
            <person name="Thomas B.C."/>
            <person name="Malmstrom R."/>
            <person name="Stieglmeier M."/>
            <person name="Klingl A."/>
            <person name="Woyke T."/>
            <person name="Ryan C.M."/>
            <person name="Banfield J.F."/>
        </authorList>
    </citation>
    <scope>NUCLEOTIDE SEQUENCE [LARGE SCALE GENOMIC DNA]</scope>
    <source>
        <strain evidence="3">CG23_combo_of_CG06-09_8_20_14_all_37_13</strain>
    </source>
</reference>
<proteinExistence type="predicted"/>
<sequence length="62" mass="7117">MAKICEVCGKTSMMAVVRKLLRGHYNPTTKKRKYPNLQHKKIGNKRIWICAKCLKAMGKIKA</sequence>
<protein>
    <submittedName>
        <fullName evidence="3">50S ribosomal protein L28</fullName>
    </submittedName>
</protein>
<accession>A0A2G9YCX8</accession>
<dbReference type="AlphaFoldDB" id="A0A2G9YCX8"/>
<evidence type="ECO:0000313" key="3">
    <source>
        <dbReference type="EMBL" id="PIP17088.1"/>
    </source>
</evidence>
<dbReference type="GO" id="GO:1990904">
    <property type="term" value="C:ribonucleoprotein complex"/>
    <property type="evidence" value="ECO:0007669"/>
    <property type="project" value="UniProtKB-KW"/>
</dbReference>
<evidence type="ECO:0000313" key="4">
    <source>
        <dbReference type="Proteomes" id="UP000231480"/>
    </source>
</evidence>